<comment type="caution">
    <text evidence="1">The sequence shown here is derived from an EMBL/GenBank/DDBJ whole genome shotgun (WGS) entry which is preliminary data.</text>
</comment>
<dbReference type="AlphaFoldDB" id="A0A8T0XLT7"/>
<organism evidence="1 2">
    <name type="scientific">Panicum virgatum</name>
    <name type="common">Blackwell switchgrass</name>
    <dbReference type="NCBI Taxonomy" id="38727"/>
    <lineage>
        <taxon>Eukaryota</taxon>
        <taxon>Viridiplantae</taxon>
        <taxon>Streptophyta</taxon>
        <taxon>Embryophyta</taxon>
        <taxon>Tracheophyta</taxon>
        <taxon>Spermatophyta</taxon>
        <taxon>Magnoliopsida</taxon>
        <taxon>Liliopsida</taxon>
        <taxon>Poales</taxon>
        <taxon>Poaceae</taxon>
        <taxon>PACMAD clade</taxon>
        <taxon>Panicoideae</taxon>
        <taxon>Panicodae</taxon>
        <taxon>Paniceae</taxon>
        <taxon>Panicinae</taxon>
        <taxon>Panicum</taxon>
        <taxon>Panicum sect. Hiantes</taxon>
    </lineage>
</organism>
<dbReference type="PROSITE" id="PS51257">
    <property type="entry name" value="PROKAR_LIPOPROTEIN"/>
    <property type="match status" value="1"/>
</dbReference>
<gene>
    <name evidence="1" type="ORF">PVAP13_1KG326100</name>
</gene>
<accession>A0A8T0XLT7</accession>
<evidence type="ECO:0000313" key="1">
    <source>
        <dbReference type="EMBL" id="KAG2658946.1"/>
    </source>
</evidence>
<sequence>MRPWQHQKPTMFALSLFVCSCSPLIVFCSPALATVRRLTVIAFQELCLDTYHASGPSSYSQHNQQTGYVHQSAHGNLNSDII</sequence>
<dbReference type="Proteomes" id="UP000823388">
    <property type="component" value="Chromosome 1K"/>
</dbReference>
<dbReference type="EMBL" id="CM029037">
    <property type="protein sequence ID" value="KAG2658946.1"/>
    <property type="molecule type" value="Genomic_DNA"/>
</dbReference>
<protein>
    <submittedName>
        <fullName evidence="1">Uncharacterized protein</fullName>
    </submittedName>
</protein>
<reference evidence="1 2" key="1">
    <citation type="submission" date="2020-05" db="EMBL/GenBank/DDBJ databases">
        <title>WGS assembly of Panicum virgatum.</title>
        <authorList>
            <person name="Lovell J.T."/>
            <person name="Jenkins J."/>
            <person name="Shu S."/>
            <person name="Juenger T.E."/>
            <person name="Schmutz J."/>
        </authorList>
    </citation>
    <scope>NUCLEOTIDE SEQUENCE [LARGE SCALE GENOMIC DNA]</scope>
    <source>
        <strain evidence="2">cv. AP13</strain>
    </source>
</reference>
<proteinExistence type="predicted"/>
<keyword evidence="2" id="KW-1185">Reference proteome</keyword>
<name>A0A8T0XLT7_PANVG</name>
<evidence type="ECO:0000313" key="2">
    <source>
        <dbReference type="Proteomes" id="UP000823388"/>
    </source>
</evidence>